<evidence type="ECO:0000313" key="1">
    <source>
        <dbReference type="EMBL" id="KKK76796.1"/>
    </source>
</evidence>
<dbReference type="AlphaFoldDB" id="A0A0F9AWX9"/>
<protein>
    <submittedName>
        <fullName evidence="1">Uncharacterized protein</fullName>
    </submittedName>
</protein>
<comment type="caution">
    <text evidence="1">The sequence shown here is derived from an EMBL/GenBank/DDBJ whole genome shotgun (WGS) entry which is preliminary data.</text>
</comment>
<gene>
    <name evidence="1" type="ORF">LCGC14_2860030</name>
</gene>
<sequence>MSEEIKGIDTIQGLVGEPPRNIFVEKAILETGTRYMQVLNAKYMAFVPYCYKCREPLNWIIPPDEDKVFRCPRCDRTWTLMREIKEVKK</sequence>
<name>A0A0F9AWX9_9ZZZZ</name>
<reference evidence="1" key="1">
    <citation type="journal article" date="2015" name="Nature">
        <title>Complex archaea that bridge the gap between prokaryotes and eukaryotes.</title>
        <authorList>
            <person name="Spang A."/>
            <person name="Saw J.H."/>
            <person name="Jorgensen S.L."/>
            <person name="Zaremba-Niedzwiedzka K."/>
            <person name="Martijn J."/>
            <person name="Lind A.E."/>
            <person name="van Eijk R."/>
            <person name="Schleper C."/>
            <person name="Guy L."/>
            <person name="Ettema T.J."/>
        </authorList>
    </citation>
    <scope>NUCLEOTIDE SEQUENCE</scope>
</reference>
<accession>A0A0F9AWX9</accession>
<dbReference type="EMBL" id="LAZR01055252">
    <property type="protein sequence ID" value="KKK76796.1"/>
    <property type="molecule type" value="Genomic_DNA"/>
</dbReference>
<proteinExistence type="predicted"/>
<organism evidence="1">
    <name type="scientific">marine sediment metagenome</name>
    <dbReference type="NCBI Taxonomy" id="412755"/>
    <lineage>
        <taxon>unclassified sequences</taxon>
        <taxon>metagenomes</taxon>
        <taxon>ecological metagenomes</taxon>
    </lineage>
</organism>